<name>W5SJI9_9SPIR</name>
<keyword evidence="1" id="KW-0614">Plasmid</keyword>
<accession>W5SJI9</accession>
<dbReference type="HOGENOM" id="CLU_058376_0_0_12"/>
<sequence length="326" mass="37415">MKMELYEEDYYVQEVIQATEEVELPKFYDWFIPEQIEKVPYKTGFLKTVEWDAFINDNPTNVINNYNTVSTIGFRSEFVKLNYLHLQYKFAHLIDSAVPDYTNSEYIGDVNNNYLPFGTAYKLACNEIMKLITHFVLTGTVSVQKDGNNAKVLLPNMYGLLNMPYQIKEEVQAANKDKMEKIFESIKSGLSKLELGDYFDCPFMVLIDPLTSIKLIEPYAIPNASSSSNVYSLTDSWEDFLIKTIKAVNGRNEVTIKTSNLLNNQIVIYPMNPKLLKFKPSEFMLPTPNKQMDTNSSRIAHSYIDFILGGLMATKKTILQVEIKQS</sequence>
<organism evidence="1">
    <name type="scientific">Borrelia crocidurae DOU</name>
    <dbReference type="NCBI Taxonomy" id="1293575"/>
    <lineage>
        <taxon>Bacteria</taxon>
        <taxon>Pseudomonadati</taxon>
        <taxon>Spirochaetota</taxon>
        <taxon>Spirochaetia</taxon>
        <taxon>Spirochaetales</taxon>
        <taxon>Borreliaceae</taxon>
        <taxon>Borrelia</taxon>
    </lineage>
</organism>
<evidence type="ECO:0000313" key="1">
    <source>
        <dbReference type="EMBL" id="AHH07065.1"/>
    </source>
</evidence>
<proteinExistence type="predicted"/>
<dbReference type="EMBL" id="CP004295">
    <property type="protein sequence ID" value="AHH07065.1"/>
    <property type="molecule type" value="Genomic_DNA"/>
</dbReference>
<gene>
    <name evidence="1" type="ORF">BCD_0999</name>
</gene>
<reference evidence="1" key="1">
    <citation type="submission" date="2013-02" db="EMBL/GenBank/DDBJ databases">
        <title>Comparative genomics of Borrelia species.</title>
        <authorList>
            <person name="Schwan T.G."/>
            <person name="Raffel S.J."/>
            <person name="Porcella S.F."/>
        </authorList>
    </citation>
    <scope>NUCLEOTIDE SEQUENCE</scope>
    <source>
        <strain evidence="1">DOU</strain>
        <plasmid evidence="1">unnamed</plasmid>
    </source>
</reference>
<dbReference type="AlphaFoldDB" id="W5SJI9"/>
<geneLocation type="plasmid" evidence="1">
    <name>unnamed</name>
</geneLocation>
<protein>
    <submittedName>
        <fullName evidence="1">Putative cytosolic protein</fullName>
    </submittedName>
</protein>